<evidence type="ECO:0000313" key="3">
    <source>
        <dbReference type="EMBL" id="MEU9581513.1"/>
    </source>
</evidence>
<feature type="transmembrane region" description="Helical" evidence="2">
    <location>
        <begin position="30"/>
        <end position="48"/>
    </location>
</feature>
<dbReference type="RefSeq" id="WP_359278204.1">
    <property type="nucleotide sequence ID" value="NZ_JBEZNA010000126.1"/>
</dbReference>
<dbReference type="Proteomes" id="UP001551584">
    <property type="component" value="Unassembled WGS sequence"/>
</dbReference>
<feature type="region of interest" description="Disordered" evidence="1">
    <location>
        <begin position="138"/>
        <end position="217"/>
    </location>
</feature>
<sequence length="217" mass="22330">MSAETPAATGRERLRTIRENFRAWRGTRPFWAGLFVMIAGLPIGYFPYANLHLGNLTLTMATTAGAGSLIIGVLLGVLGLCLWFQRHIQIFCGVAAILLGLVSIPVSNLGGFFIGFLFALVGGAMAIAWAPGRADAGTPADGAEPFADEPPAVGATVPLTKGAAPGDGTAAEAGHGSGTVVARLPEPRREGGEPAGEWNELSSTNPANEVNGRHSAG</sequence>
<keyword evidence="2" id="KW-0812">Transmembrane</keyword>
<protein>
    <submittedName>
        <fullName evidence="3">DUF6114 domain-containing protein</fullName>
    </submittedName>
</protein>
<organism evidence="3 4">
    <name type="scientific">Streptomyces chilikensis</name>
    <dbReference type="NCBI Taxonomy" id="1194079"/>
    <lineage>
        <taxon>Bacteria</taxon>
        <taxon>Bacillati</taxon>
        <taxon>Actinomycetota</taxon>
        <taxon>Actinomycetes</taxon>
        <taxon>Kitasatosporales</taxon>
        <taxon>Streptomycetaceae</taxon>
        <taxon>Streptomyces</taxon>
    </lineage>
</organism>
<comment type="caution">
    <text evidence="3">The sequence shown here is derived from an EMBL/GenBank/DDBJ whole genome shotgun (WGS) entry which is preliminary data.</text>
</comment>
<name>A0ABV3EZ62_9ACTN</name>
<keyword evidence="2" id="KW-0472">Membrane</keyword>
<gene>
    <name evidence="3" type="ORF">AB0D95_30315</name>
</gene>
<proteinExistence type="predicted"/>
<keyword evidence="2" id="KW-1133">Transmembrane helix</keyword>
<reference evidence="3 4" key="1">
    <citation type="submission" date="2024-06" db="EMBL/GenBank/DDBJ databases">
        <title>The Natural Products Discovery Center: Release of the First 8490 Sequenced Strains for Exploring Actinobacteria Biosynthetic Diversity.</title>
        <authorList>
            <person name="Kalkreuter E."/>
            <person name="Kautsar S.A."/>
            <person name="Yang D."/>
            <person name="Bader C.D."/>
            <person name="Teijaro C.N."/>
            <person name="Fluegel L."/>
            <person name="Davis C.M."/>
            <person name="Simpson J.R."/>
            <person name="Lauterbach L."/>
            <person name="Steele A.D."/>
            <person name="Gui C."/>
            <person name="Meng S."/>
            <person name="Li G."/>
            <person name="Viehrig K."/>
            <person name="Ye F."/>
            <person name="Su P."/>
            <person name="Kiefer A.F."/>
            <person name="Nichols A."/>
            <person name="Cepeda A.J."/>
            <person name="Yan W."/>
            <person name="Fan B."/>
            <person name="Jiang Y."/>
            <person name="Adhikari A."/>
            <person name="Zheng C.-J."/>
            <person name="Schuster L."/>
            <person name="Cowan T.M."/>
            <person name="Smanski M.J."/>
            <person name="Chevrette M.G."/>
            <person name="De Carvalho L.P.S."/>
            <person name="Shen B."/>
        </authorList>
    </citation>
    <scope>NUCLEOTIDE SEQUENCE [LARGE SCALE GENOMIC DNA]</scope>
    <source>
        <strain evidence="3 4">NPDC048117</strain>
    </source>
</reference>
<keyword evidence="4" id="KW-1185">Reference proteome</keyword>
<accession>A0ABV3EZ62</accession>
<dbReference type="EMBL" id="JBEZNA010000126">
    <property type="protein sequence ID" value="MEU9581513.1"/>
    <property type="molecule type" value="Genomic_DNA"/>
</dbReference>
<evidence type="ECO:0000256" key="1">
    <source>
        <dbReference type="SAM" id="MobiDB-lite"/>
    </source>
</evidence>
<dbReference type="Pfam" id="PF19609">
    <property type="entry name" value="DUF6114"/>
    <property type="match status" value="1"/>
</dbReference>
<evidence type="ECO:0000313" key="4">
    <source>
        <dbReference type="Proteomes" id="UP001551584"/>
    </source>
</evidence>
<dbReference type="InterPro" id="IPR046096">
    <property type="entry name" value="DUF6114"/>
</dbReference>
<evidence type="ECO:0000256" key="2">
    <source>
        <dbReference type="SAM" id="Phobius"/>
    </source>
</evidence>
<feature type="transmembrane region" description="Helical" evidence="2">
    <location>
        <begin position="60"/>
        <end position="83"/>
    </location>
</feature>